<sequence length="627" mass="72444">MKKIFKGIGLLVSLFSIFFFLLVVDKMHYDSNSPIYDFSLDKYISNQKLDNIAKKADVTIQLREYKEISFGHVEIDVVLINPDINMKLGKKNSVFPNEKVIYSVLSQNDQREIKYFTIQEEQYEKINKVNSLIEKLGYTVTIDVDKPVRLELGMLFSSLNLAFFSSLTILLILCISTYYVSRLKEIGILKLCGWNNRKISFKLLVTMMLQLYSWSLILLIPFGIYVIYSDLSKIDEFVKIVIMVDLFLLAIFILSTIVGTFLIMHIDRVSAIKNKKNNRILFGSLLIFKIMVTFLFVASISNTIQNIANYNATNESVSKLLNYNFYSIRTSSTPEQTVWDKVEKVISQINDDDIYNYASPDNLLNINKLKKFKKDKKLRDVDNCIYTEMSINMLNFVKICNEHGKILKPEDISGNSNVYLVPEHFKNSISDIMNNYGAEEIDQIIYIKDGQVVDDILVAGCYVYDSVFCLYETQKILYLNNGEVLYNENGAKILQSELEKLNIDKGSFAIEPMSMSYNIFKANKQLDICESLFKFIINFVSYILCIISICIIYLELKKKEFSVHKLIGKLPIKTLTNFLVLNFLITITAALYVNIIFLVLVILEYFIYHYMISSYMKHKVILALKGE</sequence>
<feature type="transmembrane region" description="Helical" evidence="1">
    <location>
        <begin position="161"/>
        <end position="180"/>
    </location>
</feature>
<organism evidence="2 3">
    <name type="scientific">Herbinix luporum</name>
    <dbReference type="NCBI Taxonomy" id="1679721"/>
    <lineage>
        <taxon>Bacteria</taxon>
        <taxon>Bacillati</taxon>
        <taxon>Bacillota</taxon>
        <taxon>Clostridia</taxon>
        <taxon>Lachnospirales</taxon>
        <taxon>Lachnospiraceae</taxon>
        <taxon>Herbinix</taxon>
    </lineage>
</organism>
<dbReference type="AlphaFoldDB" id="A0A0K8J3G2"/>
<feature type="transmembrane region" description="Helical" evidence="1">
    <location>
        <begin position="7"/>
        <end position="24"/>
    </location>
</feature>
<feature type="transmembrane region" description="Helical" evidence="1">
    <location>
        <begin position="201"/>
        <end position="228"/>
    </location>
</feature>
<evidence type="ECO:0000313" key="3">
    <source>
        <dbReference type="Proteomes" id="UP000196053"/>
    </source>
</evidence>
<dbReference type="KEGG" id="hsd:SD1D_0475"/>
<evidence type="ECO:0000313" key="2">
    <source>
        <dbReference type="EMBL" id="CUH92027.1"/>
    </source>
</evidence>
<dbReference type="Proteomes" id="UP000196053">
    <property type="component" value="Chromosome I"/>
</dbReference>
<feature type="transmembrane region" description="Helical" evidence="1">
    <location>
        <begin position="575"/>
        <end position="608"/>
    </location>
</feature>
<dbReference type="OrthoDB" id="2071970at2"/>
<keyword evidence="3" id="KW-1185">Reference proteome</keyword>
<protein>
    <submittedName>
        <fullName evidence="2">Putative membrane protein</fullName>
    </submittedName>
</protein>
<feature type="transmembrane region" description="Helical" evidence="1">
    <location>
        <begin position="280"/>
        <end position="300"/>
    </location>
</feature>
<name>A0A0K8J3G2_9FIRM</name>
<keyword evidence="1" id="KW-0472">Membrane</keyword>
<feature type="transmembrane region" description="Helical" evidence="1">
    <location>
        <begin position="240"/>
        <end position="264"/>
    </location>
</feature>
<proteinExistence type="predicted"/>
<gene>
    <name evidence="2" type="ORF">SD1D_0475</name>
</gene>
<evidence type="ECO:0000256" key="1">
    <source>
        <dbReference type="SAM" id="Phobius"/>
    </source>
</evidence>
<dbReference type="EMBL" id="LN879430">
    <property type="protein sequence ID" value="CUH92027.1"/>
    <property type="molecule type" value="Genomic_DNA"/>
</dbReference>
<feature type="transmembrane region" description="Helical" evidence="1">
    <location>
        <begin position="532"/>
        <end position="554"/>
    </location>
</feature>
<dbReference type="RefSeq" id="WP_058257437.1">
    <property type="nucleotide sequence ID" value="NZ_DUPS01000021.1"/>
</dbReference>
<accession>A0A0K8J3G2</accession>
<keyword evidence="1" id="KW-1133">Transmembrane helix</keyword>
<keyword evidence="1" id="KW-0812">Transmembrane</keyword>
<reference evidence="3" key="1">
    <citation type="submission" date="2015-09" db="EMBL/GenBank/DDBJ databases">
        <authorList>
            <person name="Wibberg D."/>
        </authorList>
    </citation>
    <scope>NUCLEOTIDE SEQUENCE [LARGE SCALE GENOMIC DNA]</scope>
    <source>
        <strain evidence="3">SD1D</strain>
    </source>
</reference>